<evidence type="ECO:0000313" key="3">
    <source>
        <dbReference type="Proteomes" id="UP000010091"/>
    </source>
</evidence>
<proteinExistence type="predicted"/>
<protein>
    <submittedName>
        <fullName evidence="2">Uncharacterized protein</fullName>
    </submittedName>
</protein>
<dbReference type="HOGENOM" id="CLU_1034463_0_0_1"/>
<keyword evidence="3" id="KW-1185">Reference proteome</keyword>
<accession>J9VQJ4</accession>
<dbReference type="RefSeq" id="XP_012048095.1">
    <property type="nucleotide sequence ID" value="XM_012192705.1"/>
</dbReference>
<dbReference type="KEGG" id="cng:CNAG_02735"/>
<dbReference type="AlphaFoldDB" id="J9VQJ4"/>
<name>J9VQJ4_CRYN9</name>
<dbReference type="OrthoDB" id="10485437at2759"/>
<keyword evidence="1" id="KW-0175">Coiled coil</keyword>
<dbReference type="VEuPathDB" id="FungiDB:CNAG_02735"/>
<sequence>MSPIRHQSSTRSVIQRPYKSPIHIIEAESILFDKKISHRTPVRCRCPDCSPAGRVMQYRSWLLHDGLTYYRLIRESENNMPARQSVSNYPSLPARNQNTPLPSTSIATDTARAHSSSSSAKQFVPPLPAALQVPVMKVVSSVKDIAEGDRLLRYLKDALEGLQSTSLKGQHTCFQSSDFSTISHLLPALGQRLPQLLSNVQQLDNKTEWLRSVLRSLFTVIECCINLLREKDAEISDLEDRMSIMEERLTRIEGRDSGKSVRKEARKLP</sequence>
<dbReference type="Proteomes" id="UP000010091">
    <property type="component" value="Chromosome 3"/>
</dbReference>
<feature type="coiled-coil region" evidence="1">
    <location>
        <begin position="221"/>
        <end position="255"/>
    </location>
</feature>
<reference evidence="2 3" key="1">
    <citation type="journal article" date="2014" name="PLoS Genet.">
        <title>Analysis of the genome and transcriptome of Cryptococcus neoformans var. grubii reveals complex RNA expression and microevolution leading to virulence attenuation.</title>
        <authorList>
            <person name="Janbon G."/>
            <person name="Ormerod K.L."/>
            <person name="Paulet D."/>
            <person name="Byrnes E.J.III."/>
            <person name="Yadav V."/>
            <person name="Chatterjee G."/>
            <person name="Mullapudi N."/>
            <person name="Hon C.C."/>
            <person name="Billmyre R.B."/>
            <person name="Brunel F."/>
            <person name="Bahn Y.S."/>
            <person name="Chen W."/>
            <person name="Chen Y."/>
            <person name="Chow E.W."/>
            <person name="Coppee J.Y."/>
            <person name="Floyd-Averette A."/>
            <person name="Gaillardin C."/>
            <person name="Gerik K.J."/>
            <person name="Goldberg J."/>
            <person name="Gonzalez-Hilarion S."/>
            <person name="Gujja S."/>
            <person name="Hamlin J.L."/>
            <person name="Hsueh Y.P."/>
            <person name="Ianiri G."/>
            <person name="Jones S."/>
            <person name="Kodira C.D."/>
            <person name="Kozubowski L."/>
            <person name="Lam W."/>
            <person name="Marra M."/>
            <person name="Mesner L.D."/>
            <person name="Mieczkowski P.A."/>
            <person name="Moyrand F."/>
            <person name="Nielsen K."/>
            <person name="Proux C."/>
            <person name="Rossignol T."/>
            <person name="Schein J.E."/>
            <person name="Sun S."/>
            <person name="Wollschlaeger C."/>
            <person name="Wood I.A."/>
            <person name="Zeng Q."/>
            <person name="Neuveglise C."/>
            <person name="Newlon C.S."/>
            <person name="Perfect J.R."/>
            <person name="Lodge J.K."/>
            <person name="Idnurm A."/>
            <person name="Stajich J.E."/>
            <person name="Kronstad J.W."/>
            <person name="Sanyal K."/>
            <person name="Heitman J."/>
            <person name="Fraser J.A."/>
            <person name="Cuomo C.A."/>
            <person name="Dietrich F.S."/>
        </authorList>
    </citation>
    <scope>NUCLEOTIDE SEQUENCE [LARGE SCALE GENOMIC DNA]</scope>
    <source>
        <strain evidence="3">H99 / ATCC 208821 / CBS 10515 / FGSC 9487</strain>
    </source>
</reference>
<organism evidence="2 3">
    <name type="scientific">Cryptococcus neoformans (strain H99 / ATCC 208821 / CBS 10515 / FGSC 9487)</name>
    <name type="common">Cryptococcus neoformans var. grubii serotype A</name>
    <dbReference type="NCBI Taxonomy" id="235443"/>
    <lineage>
        <taxon>Eukaryota</taxon>
        <taxon>Fungi</taxon>
        <taxon>Dikarya</taxon>
        <taxon>Basidiomycota</taxon>
        <taxon>Agaricomycotina</taxon>
        <taxon>Tremellomycetes</taxon>
        <taxon>Tremellales</taxon>
        <taxon>Cryptococcaceae</taxon>
        <taxon>Cryptococcus</taxon>
        <taxon>Cryptococcus neoformans species complex</taxon>
    </lineage>
</organism>
<evidence type="ECO:0000313" key="2">
    <source>
        <dbReference type="EMBL" id="AFR93955.1"/>
    </source>
</evidence>
<gene>
    <name evidence="2" type="ORF">CNAG_02735</name>
</gene>
<dbReference type="GeneID" id="23886296"/>
<evidence type="ECO:0000256" key="1">
    <source>
        <dbReference type="SAM" id="Coils"/>
    </source>
</evidence>
<dbReference type="EMBL" id="CP003822">
    <property type="protein sequence ID" value="AFR93955.1"/>
    <property type="molecule type" value="Genomic_DNA"/>
</dbReference>